<keyword evidence="3 5" id="KW-0133">Cell shape</keyword>
<organism evidence="8 9">
    <name type="scientific">Streptococcus caledonicus</name>
    <dbReference type="NCBI Taxonomy" id="2614158"/>
    <lineage>
        <taxon>Bacteria</taxon>
        <taxon>Bacillati</taxon>
        <taxon>Bacillota</taxon>
        <taxon>Bacilli</taxon>
        <taxon>Lactobacillales</taxon>
        <taxon>Streptococcaceae</taxon>
        <taxon>Streptococcus</taxon>
    </lineage>
</organism>
<evidence type="ECO:0000313" key="8">
    <source>
        <dbReference type="EMBL" id="MFC5631458.1"/>
    </source>
</evidence>
<accession>A0ABW0UEA2</accession>
<dbReference type="InterPro" id="IPR042177">
    <property type="entry name" value="Cell/Rod_1"/>
</dbReference>
<comment type="caution">
    <text evidence="8">The sequence shown here is derived from an EMBL/GenBank/DDBJ whole genome shotgun (WGS) entry which is preliminary data.</text>
</comment>
<dbReference type="Gene3D" id="2.40.10.340">
    <property type="entry name" value="Rod shape-determining protein MreC, domain 1"/>
    <property type="match status" value="1"/>
</dbReference>
<evidence type="ECO:0000256" key="1">
    <source>
        <dbReference type="ARBA" id="ARBA00009369"/>
    </source>
</evidence>
<dbReference type="PANTHER" id="PTHR34138">
    <property type="entry name" value="CELL SHAPE-DETERMINING PROTEIN MREC"/>
    <property type="match status" value="1"/>
</dbReference>
<comment type="function">
    <text evidence="5">Involved in formation and maintenance of cell shape.</text>
</comment>
<dbReference type="PIRSF" id="PIRSF038471">
    <property type="entry name" value="MreC"/>
    <property type="match status" value="1"/>
</dbReference>
<keyword evidence="6" id="KW-0472">Membrane</keyword>
<dbReference type="EMBL" id="JBHSOJ010000017">
    <property type="protein sequence ID" value="MFC5631458.1"/>
    <property type="molecule type" value="Genomic_DNA"/>
</dbReference>
<gene>
    <name evidence="8" type="primary">mreC</name>
    <name evidence="8" type="ORF">ACFPQ3_07700</name>
</gene>
<evidence type="ECO:0000256" key="4">
    <source>
        <dbReference type="ARBA" id="ARBA00032089"/>
    </source>
</evidence>
<dbReference type="PANTHER" id="PTHR34138:SF1">
    <property type="entry name" value="CELL SHAPE-DETERMINING PROTEIN MREC"/>
    <property type="match status" value="1"/>
</dbReference>
<proteinExistence type="inferred from homology"/>
<keyword evidence="6" id="KW-1133">Transmembrane helix</keyword>
<evidence type="ECO:0000313" key="9">
    <source>
        <dbReference type="Proteomes" id="UP001596110"/>
    </source>
</evidence>
<evidence type="ECO:0000256" key="6">
    <source>
        <dbReference type="SAM" id="Phobius"/>
    </source>
</evidence>
<evidence type="ECO:0000256" key="3">
    <source>
        <dbReference type="ARBA" id="ARBA00022960"/>
    </source>
</evidence>
<protein>
    <recommendedName>
        <fullName evidence="2 5">Cell shape-determining protein MreC</fullName>
    </recommendedName>
    <alternativeName>
        <fullName evidence="4 5">Cell shape protein MreC</fullName>
    </alternativeName>
</protein>
<feature type="transmembrane region" description="Helical" evidence="6">
    <location>
        <begin position="6"/>
        <end position="28"/>
    </location>
</feature>
<reference evidence="9" key="1">
    <citation type="journal article" date="2019" name="Int. J. Syst. Evol. Microbiol.">
        <title>The Global Catalogue of Microorganisms (GCM) 10K type strain sequencing project: providing services to taxonomists for standard genome sequencing and annotation.</title>
        <authorList>
            <consortium name="The Broad Institute Genomics Platform"/>
            <consortium name="The Broad Institute Genome Sequencing Center for Infectious Disease"/>
            <person name="Wu L."/>
            <person name="Ma J."/>
        </authorList>
    </citation>
    <scope>NUCLEOTIDE SEQUENCE [LARGE SCALE GENOMIC DNA]</scope>
    <source>
        <strain evidence="9">DT43</strain>
    </source>
</reference>
<dbReference type="Pfam" id="PF04085">
    <property type="entry name" value="MreC"/>
    <property type="match status" value="1"/>
</dbReference>
<comment type="similarity">
    <text evidence="1 5">Belongs to the MreC family.</text>
</comment>
<evidence type="ECO:0000256" key="5">
    <source>
        <dbReference type="PIRNR" id="PIRNR038471"/>
    </source>
</evidence>
<dbReference type="Gene3D" id="2.40.10.350">
    <property type="entry name" value="Rod shape-determining protein MreC, domain 2"/>
    <property type="match status" value="1"/>
</dbReference>
<feature type="domain" description="Rod shape-determining protein MreC beta-barrel core" evidence="7">
    <location>
        <begin position="123"/>
        <end position="273"/>
    </location>
</feature>
<dbReference type="NCBIfam" id="TIGR00219">
    <property type="entry name" value="mreC"/>
    <property type="match status" value="1"/>
</dbReference>
<dbReference type="InterPro" id="IPR055342">
    <property type="entry name" value="MreC_beta-barrel_core"/>
</dbReference>
<dbReference type="Proteomes" id="UP001596110">
    <property type="component" value="Unassembled WGS sequence"/>
</dbReference>
<dbReference type="RefSeq" id="WP_161978934.1">
    <property type="nucleotide sequence ID" value="NZ_JBHSOJ010000017.1"/>
</dbReference>
<keyword evidence="9" id="KW-1185">Reference proteome</keyword>
<evidence type="ECO:0000256" key="2">
    <source>
        <dbReference type="ARBA" id="ARBA00013855"/>
    </source>
</evidence>
<dbReference type="InterPro" id="IPR007221">
    <property type="entry name" value="MreC"/>
</dbReference>
<evidence type="ECO:0000259" key="7">
    <source>
        <dbReference type="Pfam" id="PF04085"/>
    </source>
</evidence>
<keyword evidence="6" id="KW-0812">Transmembrane</keyword>
<sequence length="275" mass="30390">MRKLGFSRFLLICVVTVTCVASLIFFLLKEVRIRQSISQYISNISLTVSSAMSYPLSSAKNFLSDFNSVDELRKENSKLNEKLSILEPNEKKLKDLISENESLRASLDIKNSFASQTVLTGKVINRSTLAWLDWISLDVGHEDGVFENMLVLSNGYLIGKITQVTSKFSTVDLLTNTGKSIEIPIKISTSTGDIYGILTGFDVHKNSYLITKLNKKLDITKGNPVFTSGLDGQTVANVKVGEVVEIISEDELNRTVYVSPGANFDDLAYVTLIGE</sequence>
<dbReference type="InterPro" id="IPR042175">
    <property type="entry name" value="Cell/Rod_MreC_2"/>
</dbReference>
<name>A0ABW0UEA2_9STRE</name>